<feature type="transmembrane region" description="Helical" evidence="4">
    <location>
        <begin position="20"/>
        <end position="40"/>
    </location>
</feature>
<evidence type="ECO:0000256" key="1">
    <source>
        <dbReference type="ARBA" id="ARBA00010617"/>
    </source>
</evidence>
<dbReference type="EMBL" id="JAYWIO010000008">
    <property type="protein sequence ID" value="KAK7246940.1"/>
    <property type="molecule type" value="Genomic_DNA"/>
</dbReference>
<sequence length="500" mass="57002">MEYINFLNCKFYFEIFTTLINYPTLLVLITFVWIIIFLFISNHGSKTTKPSKLPPGPSPYSIIGNILNLGLYRNPLHSLTLLSKTYGPIITLKIGSITTIVISSPQIAKEALCTKDKVFCNRVIPDTMRALEHDKASIAWMPASSSKWRSFRRACATRVFSPQQLDSTRFHRQRKVQDLLDYVNECCKKDSDKCQSHHNKHIKEIICGIVEEMARPNVSDIFPFLRVFDIQGARASMTNHYAKLFAFFDGVIEGRMLLRTSDSSKKFNDVLDSLIDLIEEGSSQLSRHDIIHLFGDMFIGGLDTTSTILEWAMAELLHNPTKLVRVREELQHKLVNFGQIVEESHASSKFPYLCAVLKETLRLHPPAPFLLPHKSNDDIELAGFMIPKGAQVGVNVWSIGRDSSIWTNPDLFEPERFLECDIDFKGKGGFELIPFGAGRRICPGLPLASRFMHFILASLLHHFDWKLPDDDLNQQDMNMDHKFEFTLCKAQSLRVIPIKV</sequence>
<keyword evidence="4" id="KW-1133">Transmembrane helix</keyword>
<dbReference type="InterPro" id="IPR002401">
    <property type="entry name" value="Cyt_P450_E_grp-I"/>
</dbReference>
<dbReference type="PRINTS" id="PR00463">
    <property type="entry name" value="EP450I"/>
</dbReference>
<evidence type="ECO:0000313" key="6">
    <source>
        <dbReference type="Proteomes" id="UP001372338"/>
    </source>
</evidence>
<dbReference type="Gene3D" id="1.10.630.10">
    <property type="entry name" value="Cytochrome P450"/>
    <property type="match status" value="1"/>
</dbReference>
<keyword evidence="3" id="KW-0503">Monooxygenase</keyword>
<evidence type="ECO:0000313" key="5">
    <source>
        <dbReference type="EMBL" id="KAK7246940.1"/>
    </source>
</evidence>
<dbReference type="SUPFAM" id="SSF48264">
    <property type="entry name" value="Cytochrome P450"/>
    <property type="match status" value="1"/>
</dbReference>
<protein>
    <recommendedName>
        <fullName evidence="7">Cytochrome P450</fullName>
    </recommendedName>
</protein>
<keyword evidence="4" id="KW-0472">Membrane</keyword>
<evidence type="ECO:0000256" key="4">
    <source>
        <dbReference type="SAM" id="Phobius"/>
    </source>
</evidence>
<dbReference type="PANTHER" id="PTHR47950">
    <property type="entry name" value="CYTOCHROME P450, FAMILY 76, SUBFAMILY C, POLYPEPTIDE 5-RELATED"/>
    <property type="match status" value="1"/>
</dbReference>
<dbReference type="InterPro" id="IPR036396">
    <property type="entry name" value="Cyt_P450_sf"/>
</dbReference>
<comment type="cofactor">
    <cofactor evidence="2">
        <name>heme</name>
        <dbReference type="ChEBI" id="CHEBI:30413"/>
    </cofactor>
</comment>
<dbReference type="GO" id="GO:0004497">
    <property type="term" value="F:monooxygenase activity"/>
    <property type="evidence" value="ECO:0007669"/>
    <property type="project" value="UniProtKB-KW"/>
</dbReference>
<comment type="similarity">
    <text evidence="1 3">Belongs to the cytochrome P450 family.</text>
</comment>
<dbReference type="Pfam" id="PF00067">
    <property type="entry name" value="p450"/>
    <property type="match status" value="2"/>
</dbReference>
<dbReference type="PRINTS" id="PR00385">
    <property type="entry name" value="P450"/>
</dbReference>
<dbReference type="PROSITE" id="PS00086">
    <property type="entry name" value="CYTOCHROME_P450"/>
    <property type="match status" value="1"/>
</dbReference>
<keyword evidence="2 3" id="KW-0408">Iron</keyword>
<reference evidence="5 6" key="1">
    <citation type="submission" date="2024-01" db="EMBL/GenBank/DDBJ databases">
        <title>The genomes of 5 underutilized Papilionoideae crops provide insights into root nodulation and disease resistanc.</title>
        <authorList>
            <person name="Yuan L."/>
        </authorList>
    </citation>
    <scope>NUCLEOTIDE SEQUENCE [LARGE SCALE GENOMIC DNA]</scope>
    <source>
        <strain evidence="5">ZHUSHIDOU_FW_LH</strain>
        <tissue evidence="5">Leaf</tissue>
    </source>
</reference>
<keyword evidence="2 3" id="KW-0479">Metal-binding</keyword>
<dbReference type="GO" id="GO:0005506">
    <property type="term" value="F:iron ion binding"/>
    <property type="evidence" value="ECO:0007669"/>
    <property type="project" value="InterPro"/>
</dbReference>
<dbReference type="GO" id="GO:0016705">
    <property type="term" value="F:oxidoreductase activity, acting on paired donors, with incorporation or reduction of molecular oxygen"/>
    <property type="evidence" value="ECO:0007669"/>
    <property type="project" value="InterPro"/>
</dbReference>
<name>A0AAN9EBB4_CROPI</name>
<keyword evidence="6" id="KW-1185">Reference proteome</keyword>
<dbReference type="GO" id="GO:0020037">
    <property type="term" value="F:heme binding"/>
    <property type="evidence" value="ECO:0007669"/>
    <property type="project" value="InterPro"/>
</dbReference>
<dbReference type="AlphaFoldDB" id="A0AAN9EBB4"/>
<proteinExistence type="inferred from homology"/>
<evidence type="ECO:0008006" key="7">
    <source>
        <dbReference type="Google" id="ProtNLM"/>
    </source>
</evidence>
<comment type="caution">
    <text evidence="5">The sequence shown here is derived from an EMBL/GenBank/DDBJ whole genome shotgun (WGS) entry which is preliminary data.</text>
</comment>
<dbReference type="InterPro" id="IPR001128">
    <property type="entry name" value="Cyt_P450"/>
</dbReference>
<gene>
    <name evidence="5" type="ORF">RIF29_41812</name>
</gene>
<accession>A0AAN9EBB4</accession>
<keyword evidence="4" id="KW-0812">Transmembrane</keyword>
<evidence type="ECO:0000256" key="2">
    <source>
        <dbReference type="PIRSR" id="PIRSR602401-1"/>
    </source>
</evidence>
<dbReference type="Proteomes" id="UP001372338">
    <property type="component" value="Unassembled WGS sequence"/>
</dbReference>
<keyword evidence="2 3" id="KW-0349">Heme</keyword>
<dbReference type="CDD" id="cd11073">
    <property type="entry name" value="CYP76-like"/>
    <property type="match status" value="1"/>
</dbReference>
<evidence type="ECO:0000256" key="3">
    <source>
        <dbReference type="RuleBase" id="RU000461"/>
    </source>
</evidence>
<dbReference type="PANTHER" id="PTHR47950:SF30">
    <property type="entry name" value="CYTOCHROME P450 FAMILY PROTEIN"/>
    <property type="match status" value="1"/>
</dbReference>
<keyword evidence="3" id="KW-0560">Oxidoreductase</keyword>
<feature type="binding site" description="axial binding residue" evidence="2">
    <location>
        <position position="442"/>
    </location>
    <ligand>
        <name>heme</name>
        <dbReference type="ChEBI" id="CHEBI:30413"/>
    </ligand>
    <ligandPart>
        <name>Fe</name>
        <dbReference type="ChEBI" id="CHEBI:18248"/>
    </ligandPart>
</feature>
<dbReference type="FunFam" id="1.10.630.10:FF:000163">
    <property type="entry name" value="Geraniol 8-hydroxylase"/>
    <property type="match status" value="1"/>
</dbReference>
<organism evidence="5 6">
    <name type="scientific">Crotalaria pallida</name>
    <name type="common">Smooth rattlebox</name>
    <name type="synonym">Crotalaria striata</name>
    <dbReference type="NCBI Taxonomy" id="3830"/>
    <lineage>
        <taxon>Eukaryota</taxon>
        <taxon>Viridiplantae</taxon>
        <taxon>Streptophyta</taxon>
        <taxon>Embryophyta</taxon>
        <taxon>Tracheophyta</taxon>
        <taxon>Spermatophyta</taxon>
        <taxon>Magnoliopsida</taxon>
        <taxon>eudicotyledons</taxon>
        <taxon>Gunneridae</taxon>
        <taxon>Pentapetalae</taxon>
        <taxon>rosids</taxon>
        <taxon>fabids</taxon>
        <taxon>Fabales</taxon>
        <taxon>Fabaceae</taxon>
        <taxon>Papilionoideae</taxon>
        <taxon>50 kb inversion clade</taxon>
        <taxon>genistoids sensu lato</taxon>
        <taxon>core genistoids</taxon>
        <taxon>Crotalarieae</taxon>
        <taxon>Crotalaria</taxon>
    </lineage>
</organism>
<dbReference type="InterPro" id="IPR017972">
    <property type="entry name" value="Cyt_P450_CS"/>
</dbReference>